<sequence length="106" mass="11751">MIGIVTALYIFGIIGVLVSLVIGLLSGSFWIFLLTFVGGVIFATIQFALANVLEKQETILYYLQQQDQFLKKQLGTTLRKCSNCQYEFDAELSSCPRCGSRKEAGT</sequence>
<dbReference type="AlphaFoldDB" id="A0A0Q9Y8D4"/>
<name>A0A0Q9Y8D4_9BACI</name>
<feature type="transmembrane region" description="Helical" evidence="1">
    <location>
        <begin position="31"/>
        <end position="53"/>
    </location>
</feature>
<keyword evidence="1" id="KW-0472">Membrane</keyword>
<keyword evidence="1" id="KW-0812">Transmembrane</keyword>
<protein>
    <submittedName>
        <fullName evidence="2">Uncharacterized protein</fullName>
    </submittedName>
</protein>
<keyword evidence="1" id="KW-1133">Transmembrane helix</keyword>
<dbReference type="RefSeq" id="WP_057993873.1">
    <property type="nucleotide sequence ID" value="NZ_JAGGKH010000003.1"/>
</dbReference>
<organism evidence="2 3">
    <name type="scientific">Lederbergia galactosidilytica</name>
    <dbReference type="NCBI Taxonomy" id="217031"/>
    <lineage>
        <taxon>Bacteria</taxon>
        <taxon>Bacillati</taxon>
        <taxon>Bacillota</taxon>
        <taxon>Bacilli</taxon>
        <taxon>Bacillales</taxon>
        <taxon>Bacillaceae</taxon>
        <taxon>Lederbergia</taxon>
    </lineage>
</organism>
<evidence type="ECO:0000256" key="1">
    <source>
        <dbReference type="SAM" id="Phobius"/>
    </source>
</evidence>
<reference evidence="2 3" key="1">
    <citation type="submission" date="2015-06" db="EMBL/GenBank/DDBJ databases">
        <title>Genome sequencing project of Bacillus galactosidilyticus PL133.</title>
        <authorList>
            <person name="Gaiero J."/>
            <person name="Nicol R."/>
            <person name="Habash M."/>
        </authorList>
    </citation>
    <scope>NUCLEOTIDE SEQUENCE [LARGE SCALE GENOMIC DNA]</scope>
    <source>
        <strain evidence="2 3">PL133</strain>
    </source>
</reference>
<evidence type="ECO:0000313" key="2">
    <source>
        <dbReference type="EMBL" id="KRG17052.1"/>
    </source>
</evidence>
<proteinExistence type="predicted"/>
<dbReference type="EMBL" id="LGPB01000012">
    <property type="protein sequence ID" value="KRG17052.1"/>
    <property type="molecule type" value="Genomic_DNA"/>
</dbReference>
<gene>
    <name evidence="2" type="ORF">ACA29_00945</name>
</gene>
<feature type="transmembrane region" description="Helical" evidence="1">
    <location>
        <begin position="7"/>
        <end position="25"/>
    </location>
</feature>
<comment type="caution">
    <text evidence="2">The sequence shown here is derived from an EMBL/GenBank/DDBJ whole genome shotgun (WGS) entry which is preliminary data.</text>
</comment>
<evidence type="ECO:0000313" key="3">
    <source>
        <dbReference type="Proteomes" id="UP000053881"/>
    </source>
</evidence>
<dbReference type="PATRIC" id="fig|217031.4.peg.330"/>
<dbReference type="Proteomes" id="UP000053881">
    <property type="component" value="Unassembled WGS sequence"/>
</dbReference>
<accession>A0A0Q9Y8D4</accession>